<comment type="caution">
    <text evidence="1">The sequence shown here is derived from an EMBL/GenBank/DDBJ whole genome shotgun (WGS) entry which is preliminary data.</text>
</comment>
<accession>A0ACC0AM89</accession>
<organism evidence="1 2">
    <name type="scientific">Catharanthus roseus</name>
    <name type="common">Madagascar periwinkle</name>
    <name type="synonym">Vinca rosea</name>
    <dbReference type="NCBI Taxonomy" id="4058"/>
    <lineage>
        <taxon>Eukaryota</taxon>
        <taxon>Viridiplantae</taxon>
        <taxon>Streptophyta</taxon>
        <taxon>Embryophyta</taxon>
        <taxon>Tracheophyta</taxon>
        <taxon>Spermatophyta</taxon>
        <taxon>Magnoliopsida</taxon>
        <taxon>eudicotyledons</taxon>
        <taxon>Gunneridae</taxon>
        <taxon>Pentapetalae</taxon>
        <taxon>asterids</taxon>
        <taxon>lamiids</taxon>
        <taxon>Gentianales</taxon>
        <taxon>Apocynaceae</taxon>
        <taxon>Rauvolfioideae</taxon>
        <taxon>Vinceae</taxon>
        <taxon>Catharanthinae</taxon>
        <taxon>Catharanthus</taxon>
    </lineage>
</organism>
<dbReference type="Proteomes" id="UP001060085">
    <property type="component" value="Linkage Group LG05"/>
</dbReference>
<evidence type="ECO:0000313" key="1">
    <source>
        <dbReference type="EMBL" id="KAI5661567.1"/>
    </source>
</evidence>
<name>A0ACC0AM89_CATRO</name>
<evidence type="ECO:0000313" key="2">
    <source>
        <dbReference type="Proteomes" id="UP001060085"/>
    </source>
</evidence>
<gene>
    <name evidence="1" type="ORF">M9H77_20890</name>
</gene>
<keyword evidence="2" id="KW-1185">Reference proteome</keyword>
<proteinExistence type="predicted"/>
<sequence length="354" mass="41163">MEKFRVLQKLGSGSFGNVYKASLKEDENEVFAIKELKSEFGNNMSFEDCLDMIEIKCLRRLKHPNIIRLQEVIRRSSSLFLVFECMDGSLRDRILKRKGYFSEDETKKFCFQILKGLAYIHRNGFFHRDLKPENILVSGESLKIADFGSAKEINSKPPYGDYGTTRWYRAPEVILGEERYGPAVDMWAMGAIMAEFFGTFALFPGEDSRDQLYQICRVLGSPTETEWPKGHELAKRCDYEFPKIDEDKEGVPLCYKIPFAKEEALDLIKSLLRWDPSKRATAMEALKHPFFDSCYNPVITSTRISFKRKMNMESAEEEEDQRADDNDFYNKLFGNKRRKRAIRTKATLNLELML</sequence>
<dbReference type="EMBL" id="CM044705">
    <property type="protein sequence ID" value="KAI5661567.1"/>
    <property type="molecule type" value="Genomic_DNA"/>
</dbReference>
<reference evidence="2" key="1">
    <citation type="journal article" date="2023" name="Nat. Plants">
        <title>Single-cell RNA sequencing provides a high-resolution roadmap for understanding the multicellular compartmentation of specialized metabolism.</title>
        <authorList>
            <person name="Sun S."/>
            <person name="Shen X."/>
            <person name="Li Y."/>
            <person name="Li Y."/>
            <person name="Wang S."/>
            <person name="Li R."/>
            <person name="Zhang H."/>
            <person name="Shen G."/>
            <person name="Guo B."/>
            <person name="Wei J."/>
            <person name="Xu J."/>
            <person name="St-Pierre B."/>
            <person name="Chen S."/>
            <person name="Sun C."/>
        </authorList>
    </citation>
    <scope>NUCLEOTIDE SEQUENCE [LARGE SCALE GENOMIC DNA]</scope>
</reference>
<protein>
    <submittedName>
        <fullName evidence="1">Uncharacterized protein</fullName>
    </submittedName>
</protein>